<evidence type="ECO:0000313" key="4">
    <source>
        <dbReference type="EMBL" id="MBW0525953.1"/>
    </source>
</evidence>
<organism evidence="4 5">
    <name type="scientific">Austropuccinia psidii MF-1</name>
    <dbReference type="NCBI Taxonomy" id="1389203"/>
    <lineage>
        <taxon>Eukaryota</taxon>
        <taxon>Fungi</taxon>
        <taxon>Dikarya</taxon>
        <taxon>Basidiomycota</taxon>
        <taxon>Pucciniomycotina</taxon>
        <taxon>Pucciniomycetes</taxon>
        <taxon>Pucciniales</taxon>
        <taxon>Sphaerophragmiaceae</taxon>
        <taxon>Austropuccinia</taxon>
    </lineage>
</organism>
<dbReference type="EMBL" id="AVOT02032220">
    <property type="protein sequence ID" value="MBW0525953.1"/>
    <property type="molecule type" value="Genomic_DNA"/>
</dbReference>
<dbReference type="SMART" id="SM00343">
    <property type="entry name" value="ZnF_C2HC"/>
    <property type="match status" value="1"/>
</dbReference>
<comment type="caution">
    <text evidence="4">The sequence shown here is derived from an EMBL/GenBank/DDBJ whole genome shotgun (WGS) entry which is preliminary data.</text>
</comment>
<dbReference type="AlphaFoldDB" id="A0A9Q3I2U5"/>
<feature type="domain" description="CCHC-type" evidence="3">
    <location>
        <begin position="19"/>
        <end position="33"/>
    </location>
</feature>
<evidence type="ECO:0000313" key="5">
    <source>
        <dbReference type="Proteomes" id="UP000765509"/>
    </source>
</evidence>
<accession>A0A9Q3I2U5</accession>
<gene>
    <name evidence="4" type="ORF">O181_065668</name>
</gene>
<evidence type="ECO:0000256" key="1">
    <source>
        <dbReference type="ARBA" id="ARBA00022664"/>
    </source>
</evidence>
<dbReference type="GO" id="GO:0003676">
    <property type="term" value="F:nucleic acid binding"/>
    <property type="evidence" value="ECO:0007669"/>
    <property type="project" value="InterPro"/>
</dbReference>
<dbReference type="Proteomes" id="UP000765509">
    <property type="component" value="Unassembled WGS sequence"/>
</dbReference>
<proteinExistence type="predicted"/>
<name>A0A9Q3I2U5_9BASI</name>
<dbReference type="PROSITE" id="PS50158">
    <property type="entry name" value="ZF_CCHC"/>
    <property type="match status" value="1"/>
</dbReference>
<dbReference type="GO" id="GO:0006397">
    <property type="term" value="P:mRNA processing"/>
    <property type="evidence" value="ECO:0007669"/>
    <property type="project" value="UniProtKB-KW"/>
</dbReference>
<keyword evidence="2" id="KW-0479">Metal-binding</keyword>
<evidence type="ECO:0000256" key="2">
    <source>
        <dbReference type="PROSITE-ProRule" id="PRU00047"/>
    </source>
</evidence>
<protein>
    <recommendedName>
        <fullName evidence="3">CCHC-type domain-containing protein</fullName>
    </recommendedName>
</protein>
<evidence type="ECO:0000259" key="3">
    <source>
        <dbReference type="PROSITE" id="PS50158"/>
    </source>
</evidence>
<dbReference type="InterPro" id="IPR036875">
    <property type="entry name" value="Znf_CCHC_sf"/>
</dbReference>
<keyword evidence="2" id="KW-0862">Zinc</keyword>
<dbReference type="SUPFAM" id="SSF57756">
    <property type="entry name" value="Retrovirus zinc finger-like domains"/>
    <property type="match status" value="1"/>
</dbReference>
<keyword evidence="2" id="KW-0863">Zinc-finger</keyword>
<dbReference type="GO" id="GO:0008270">
    <property type="term" value="F:zinc ion binding"/>
    <property type="evidence" value="ECO:0007669"/>
    <property type="project" value="UniProtKB-KW"/>
</dbReference>
<keyword evidence="5" id="KW-1185">Reference proteome</keyword>
<keyword evidence="1" id="KW-0507">mRNA processing</keyword>
<reference evidence="4" key="1">
    <citation type="submission" date="2021-03" db="EMBL/GenBank/DDBJ databases">
        <title>Draft genome sequence of rust myrtle Austropuccinia psidii MF-1, a brazilian biotype.</title>
        <authorList>
            <person name="Quecine M.C."/>
            <person name="Pachon D.M.R."/>
            <person name="Bonatelli M.L."/>
            <person name="Correr F.H."/>
            <person name="Franceschini L.M."/>
            <person name="Leite T.F."/>
            <person name="Margarido G.R.A."/>
            <person name="Almeida C.A."/>
            <person name="Ferrarezi J.A."/>
            <person name="Labate C.A."/>
        </authorList>
    </citation>
    <scope>NUCLEOTIDE SEQUENCE</scope>
    <source>
        <strain evidence="4">MF-1</strain>
    </source>
</reference>
<sequence length="169" mass="18777">MSLPFLSDQRQWLTSRNPCFSCGEAEHWAPKCPACLKAENARLSSSQRKVMVASIGAIPMLENEEVLLDSGETHSVVGDISLFTTMTKANMNLLVTSSHQLPVDVIGNPTLLTPQGRLFIKDILLCKAIKGIVLSIGKLISQNISILLLHNNLTIWKENTTFYTFQRNH</sequence>
<dbReference type="InterPro" id="IPR001878">
    <property type="entry name" value="Znf_CCHC"/>
</dbReference>